<reference evidence="1 2" key="1">
    <citation type="submission" date="2019-02" db="EMBL/GenBank/DDBJ databases">
        <title>Genome sequencing of the rare red list fungi Phlebia centrifuga.</title>
        <authorList>
            <person name="Buettner E."/>
            <person name="Kellner H."/>
        </authorList>
    </citation>
    <scope>NUCLEOTIDE SEQUENCE [LARGE SCALE GENOMIC DNA]</scope>
    <source>
        <strain evidence="1 2">DSM 108282</strain>
    </source>
</reference>
<dbReference type="InterPro" id="IPR013954">
    <property type="entry name" value="PNK3P"/>
</dbReference>
<dbReference type="GO" id="GO:0006281">
    <property type="term" value="P:DNA repair"/>
    <property type="evidence" value="ECO:0007669"/>
    <property type="project" value="TreeGrafter"/>
</dbReference>
<dbReference type="SUPFAM" id="SSF56784">
    <property type="entry name" value="HAD-like"/>
    <property type="match status" value="1"/>
</dbReference>
<dbReference type="Pfam" id="PF13671">
    <property type="entry name" value="AAA_33"/>
    <property type="match status" value="1"/>
</dbReference>
<dbReference type="GO" id="GO:0003690">
    <property type="term" value="F:double-stranded DNA binding"/>
    <property type="evidence" value="ECO:0007669"/>
    <property type="project" value="TreeGrafter"/>
</dbReference>
<organism evidence="1 2">
    <name type="scientific">Hermanssonia centrifuga</name>
    <dbReference type="NCBI Taxonomy" id="98765"/>
    <lineage>
        <taxon>Eukaryota</taxon>
        <taxon>Fungi</taxon>
        <taxon>Dikarya</taxon>
        <taxon>Basidiomycota</taxon>
        <taxon>Agaricomycotina</taxon>
        <taxon>Agaricomycetes</taxon>
        <taxon>Polyporales</taxon>
        <taxon>Meruliaceae</taxon>
        <taxon>Hermanssonia</taxon>
    </lineage>
</organism>
<proteinExistence type="predicted"/>
<dbReference type="GO" id="GO:0046404">
    <property type="term" value="F:ATP-dependent polydeoxyribonucleotide 5'-hydroxyl-kinase activity"/>
    <property type="evidence" value="ECO:0007669"/>
    <property type="project" value="TreeGrafter"/>
</dbReference>
<dbReference type="InterPro" id="IPR036412">
    <property type="entry name" value="HAD-like_sf"/>
</dbReference>
<dbReference type="PANTHER" id="PTHR12083">
    <property type="entry name" value="BIFUNCTIONAL POLYNUCLEOTIDE PHOSPHATASE/KINASE"/>
    <property type="match status" value="1"/>
</dbReference>
<dbReference type="GO" id="GO:0046403">
    <property type="term" value="F:polynucleotide 3'-phosphatase activity"/>
    <property type="evidence" value="ECO:0007669"/>
    <property type="project" value="TreeGrafter"/>
</dbReference>
<dbReference type="FunFam" id="3.40.50.300:FF:000737">
    <property type="entry name" value="Bifunctional polynucleotide phosphatase/kinase"/>
    <property type="match status" value="1"/>
</dbReference>
<dbReference type="Proteomes" id="UP000309038">
    <property type="component" value="Unassembled WGS sequence"/>
</dbReference>
<dbReference type="InterPro" id="IPR027417">
    <property type="entry name" value="P-loop_NTPase"/>
</dbReference>
<dbReference type="PANTHER" id="PTHR12083:SF9">
    <property type="entry name" value="BIFUNCTIONAL POLYNUCLEOTIDE PHOSPHATASE_KINASE"/>
    <property type="match status" value="1"/>
</dbReference>
<dbReference type="Pfam" id="PF08645">
    <property type="entry name" value="PNK3P"/>
    <property type="match status" value="1"/>
</dbReference>
<sequence length="263" mass="29927">MWYELERIFAEHNVKIDKTISLFVGDAAGRKGDHASTDRKWALNVGIPFLTPEEYFLGLKPADFTLPGFHVSSLPSNLPAITPTSTPLLPQPGSPPEIMLFVGFPALGKSSFYRKYFQPSGYIHVNQDTLRTRAKCIKAVEEAIKAGESCAVDNTNRDVSTRKYYVDLAKKLDTPIRCILFSGSLELAWHNNLYRAYNLPEHVASKVPKRDLLPYGAFTSFQQDYEEPTITEGFSEVKKVNWIFEGDDEERRRWSMWLQIDGK</sequence>
<dbReference type="Gene3D" id="3.40.50.1000">
    <property type="entry name" value="HAD superfamily/HAD-like"/>
    <property type="match status" value="1"/>
</dbReference>
<dbReference type="InterPro" id="IPR023214">
    <property type="entry name" value="HAD_sf"/>
</dbReference>
<accession>A0A4S4KKS4</accession>
<dbReference type="AlphaFoldDB" id="A0A4S4KKS4"/>
<dbReference type="EMBL" id="SGPJ01000094">
    <property type="protein sequence ID" value="THG99041.1"/>
    <property type="molecule type" value="Genomic_DNA"/>
</dbReference>
<name>A0A4S4KKS4_9APHY</name>
<evidence type="ECO:0000313" key="1">
    <source>
        <dbReference type="EMBL" id="THG99041.1"/>
    </source>
</evidence>
<keyword evidence="2" id="KW-1185">Reference proteome</keyword>
<comment type="caution">
    <text evidence="1">The sequence shown here is derived from an EMBL/GenBank/DDBJ whole genome shotgun (WGS) entry which is preliminary data.</text>
</comment>
<protein>
    <submittedName>
        <fullName evidence="1">Uncharacterized protein</fullName>
    </submittedName>
</protein>
<dbReference type="SUPFAM" id="SSF52540">
    <property type="entry name" value="P-loop containing nucleoside triphosphate hydrolases"/>
    <property type="match status" value="1"/>
</dbReference>
<dbReference type="Gene3D" id="3.40.50.300">
    <property type="entry name" value="P-loop containing nucleotide triphosphate hydrolases"/>
    <property type="match status" value="1"/>
</dbReference>
<gene>
    <name evidence="1" type="ORF">EW026_g3231</name>
</gene>
<evidence type="ECO:0000313" key="2">
    <source>
        <dbReference type="Proteomes" id="UP000309038"/>
    </source>
</evidence>